<keyword evidence="2" id="KW-0812">Transmembrane</keyword>
<dbReference type="Pfam" id="PF00534">
    <property type="entry name" value="Glycos_transf_1"/>
    <property type="match status" value="1"/>
</dbReference>
<protein>
    <submittedName>
        <fullName evidence="4">Glycosyltransferase involved in cell wall bisynthesis</fullName>
    </submittedName>
</protein>
<keyword evidence="1" id="KW-0808">Transferase</keyword>
<dbReference type="CDD" id="cd03801">
    <property type="entry name" value="GT4_PimA-like"/>
    <property type="match status" value="1"/>
</dbReference>
<dbReference type="EMBL" id="FNQC01000005">
    <property type="protein sequence ID" value="SDZ05642.1"/>
    <property type="molecule type" value="Genomic_DNA"/>
</dbReference>
<reference evidence="4 5" key="1">
    <citation type="submission" date="2016-10" db="EMBL/GenBank/DDBJ databases">
        <authorList>
            <person name="Varghese N."/>
            <person name="Submissions S."/>
        </authorList>
    </citation>
    <scope>NUCLEOTIDE SEQUENCE [LARGE SCALE GENOMIC DNA]</scope>
    <source>
        <strain evidence="4 5">DSM 17997</strain>
    </source>
</reference>
<organism evidence="4 5">
    <name type="scientific">Rhodonellum ikkaensis</name>
    <dbReference type="NCBI Taxonomy" id="336829"/>
    <lineage>
        <taxon>Bacteria</taxon>
        <taxon>Pseudomonadati</taxon>
        <taxon>Bacteroidota</taxon>
        <taxon>Cytophagia</taxon>
        <taxon>Cytophagales</taxon>
        <taxon>Cytophagaceae</taxon>
        <taxon>Rhodonellum</taxon>
    </lineage>
</organism>
<evidence type="ECO:0000256" key="1">
    <source>
        <dbReference type="ARBA" id="ARBA00022679"/>
    </source>
</evidence>
<keyword evidence="2" id="KW-1133">Transmembrane helix</keyword>
<proteinExistence type="predicted"/>
<evidence type="ECO:0000256" key="2">
    <source>
        <dbReference type="SAM" id="Phobius"/>
    </source>
</evidence>
<feature type="domain" description="Glycosyl transferase family 1" evidence="3">
    <location>
        <begin position="159"/>
        <end position="308"/>
    </location>
</feature>
<dbReference type="Proteomes" id="UP000199663">
    <property type="component" value="Unassembled WGS sequence"/>
</dbReference>
<sequence>MVLRNVIQVALSQKYKVDLYTSNSEGFLSGIPGITYHNNHYKRYNQKALTFFSFFASQIVLGFQLFMKYKKTDSLFYVNTILPFGGILMGRWMGKRVITHVHEFEISPKLLNRFLFGIVNRFSKETVVVSHFLTSNPNLKNKNVKVIYNSITEDFEGKAKAKHQKNKTFNVLMLASLRPYKGIFEFIELGNRLPQYTFTLVVSDSPDDLKKFISEREIPKNVQIFPVQADVHPFYRNADLILNLAVKSQVVETFGLTILEGMYYGLPAIVPISGGITELVQEGFNGFHRDSTEIDKIVKTIETIATEPGYWNELHLNSLTMKEKFSRNKFEINILKLLTA</sequence>
<dbReference type="PANTHER" id="PTHR46401">
    <property type="entry name" value="GLYCOSYLTRANSFERASE WBBK-RELATED"/>
    <property type="match status" value="1"/>
</dbReference>
<gene>
    <name evidence="4" type="ORF">SAMN05444412_10576</name>
</gene>
<keyword evidence="5" id="KW-1185">Reference proteome</keyword>
<comment type="caution">
    <text evidence="4">The sequence shown here is derived from an EMBL/GenBank/DDBJ whole genome shotgun (WGS) entry which is preliminary data.</text>
</comment>
<evidence type="ECO:0000259" key="3">
    <source>
        <dbReference type="Pfam" id="PF00534"/>
    </source>
</evidence>
<evidence type="ECO:0000313" key="4">
    <source>
        <dbReference type="EMBL" id="SDZ05642.1"/>
    </source>
</evidence>
<dbReference type="InterPro" id="IPR001296">
    <property type="entry name" value="Glyco_trans_1"/>
</dbReference>
<dbReference type="PANTHER" id="PTHR46401:SF2">
    <property type="entry name" value="GLYCOSYLTRANSFERASE WBBK-RELATED"/>
    <property type="match status" value="1"/>
</dbReference>
<dbReference type="Gene3D" id="3.40.50.2000">
    <property type="entry name" value="Glycogen Phosphorylase B"/>
    <property type="match status" value="2"/>
</dbReference>
<keyword evidence="2" id="KW-0472">Membrane</keyword>
<dbReference type="SUPFAM" id="SSF53756">
    <property type="entry name" value="UDP-Glycosyltransferase/glycogen phosphorylase"/>
    <property type="match status" value="1"/>
</dbReference>
<accession>A0A1H3PWE8</accession>
<evidence type="ECO:0000313" key="5">
    <source>
        <dbReference type="Proteomes" id="UP000199663"/>
    </source>
</evidence>
<feature type="transmembrane region" description="Helical" evidence="2">
    <location>
        <begin position="48"/>
        <end position="69"/>
    </location>
</feature>
<name>A0A1H3PWE8_9BACT</name>